<feature type="compositionally biased region" description="Polar residues" evidence="1">
    <location>
        <begin position="397"/>
        <end position="406"/>
    </location>
</feature>
<feature type="compositionally biased region" description="Polar residues" evidence="1">
    <location>
        <begin position="466"/>
        <end position="497"/>
    </location>
</feature>
<feature type="domain" description="WSC" evidence="3">
    <location>
        <begin position="509"/>
        <end position="584"/>
    </location>
</feature>
<dbReference type="Proteomes" id="UP000694050">
    <property type="component" value="Unassembled WGS sequence"/>
</dbReference>
<proteinExistence type="predicted"/>
<feature type="compositionally biased region" description="Low complexity" evidence="1">
    <location>
        <begin position="449"/>
        <end position="465"/>
    </location>
</feature>
<feature type="compositionally biased region" description="Low complexity" evidence="1">
    <location>
        <begin position="269"/>
        <end position="357"/>
    </location>
</feature>
<feature type="compositionally biased region" description="Low complexity" evidence="1">
    <location>
        <begin position="376"/>
        <end position="396"/>
    </location>
</feature>
<organism evidence="4 5">
    <name type="scientific">Fusarium oxysporum f. sp. rapae</name>
    <dbReference type="NCBI Taxonomy" id="485398"/>
    <lineage>
        <taxon>Eukaryota</taxon>
        <taxon>Fungi</taxon>
        <taxon>Dikarya</taxon>
        <taxon>Ascomycota</taxon>
        <taxon>Pezizomycotina</taxon>
        <taxon>Sordariomycetes</taxon>
        <taxon>Hypocreomycetidae</taxon>
        <taxon>Hypocreales</taxon>
        <taxon>Nectriaceae</taxon>
        <taxon>Fusarium</taxon>
        <taxon>Fusarium oxysporum species complex</taxon>
    </lineage>
</organism>
<feature type="compositionally biased region" description="Polar residues" evidence="1">
    <location>
        <begin position="895"/>
        <end position="910"/>
    </location>
</feature>
<evidence type="ECO:0000259" key="3">
    <source>
        <dbReference type="Pfam" id="PF01822"/>
    </source>
</evidence>
<sequence length="942" mass="97651">MRRHPGLLAIWALLLSPCSSIDIVTTNDGNVLANAAISGPGVTVVSGSFSGSSMAAGTFSNGPFGIGSGIILTSGSAAGALPGGDGYVANGAAGSNTYCGANTFDGAILTMDIDVDAGFNGFLVQLILAGQPDPIGIFLDGTQYANDANGQPINADSSYLQSPTNINRPASDTSYDSSSPPLLFGVSASPGAHSLVLAICDFSDRDFDSGLMINIEGCTDCNQPIKINYVTTTTTVGADVATSTTSTIKASGTVSGTFIATVQGEEETTTTTTAEPMTTTTEADNTITTTEADTTTTTTEADTTTTTGEESATTTTTADQSQPPTTTDSDTDTTTTTMHMSTTMTSETDTTGTESSTISPVTESTTTVAPTSSKPSSIDTTTSTATATATEAISRTQESTSTSFEASTLTPTSLQTQSPVVDSTTTSVTMQSVDTPTTATSPDEMGTRTETSSSEETSDTTTSTDQLASTITSIEVSRVSTSPSLTTDRTATQTSLGAENKQRIGQYVYVGCLGSQEGYPSFSEVATDPDMTTDKCVGLASGSNYVGMYQRSCYIADSLFEAELVPDGMCDLLCPGDETLFCGGNIGDRLRRRAVPSDRLLTLYKLSDLSSSSEGTAASLTATTLPSELSSGSVDTSIEGFSTMTDELPSVGTTITSRSLEPTLATETDKPTIAIPTSTEGRLPLPFPTIGPIQTVHWTKGVNYTRIAATSTVTSVAYITVHPSNPAYLITTYVAVTQGFIPCNCDNQVYPPVDMTTIIAPCRACGANGENSVTLTVPTAACEAGKAEPGYSHKISHSAHKIIEHEIYSEVKSFAEPRPTLGQQGHPLPVQGSPESNRKGKPQPSRVDTVSRPVNSIAVVEPPQPLATGGNQVASTPPKTWATEKSAAGQIQKPEATQVSHPASPWDRSSTPTPVVVASATKHHLTPWTVAGLVFSLVFLLV</sequence>
<feature type="compositionally biased region" description="Low complexity" evidence="1">
    <location>
        <begin position="407"/>
        <end position="435"/>
    </location>
</feature>
<dbReference type="EMBL" id="JAELUQ010000005">
    <property type="protein sequence ID" value="KAG7413798.1"/>
    <property type="molecule type" value="Genomic_DNA"/>
</dbReference>
<feature type="compositionally biased region" description="Polar residues" evidence="1">
    <location>
        <begin position="869"/>
        <end position="878"/>
    </location>
</feature>
<dbReference type="InterPro" id="IPR002889">
    <property type="entry name" value="WSC_carb-bd"/>
</dbReference>
<keyword evidence="2" id="KW-0732">Signal</keyword>
<comment type="caution">
    <text evidence="4">The sequence shown here is derived from an EMBL/GenBank/DDBJ whole genome shotgun (WGS) entry which is preliminary data.</text>
</comment>
<evidence type="ECO:0000313" key="4">
    <source>
        <dbReference type="EMBL" id="KAG7413798.1"/>
    </source>
</evidence>
<feature type="region of interest" description="Disordered" evidence="1">
    <location>
        <begin position="817"/>
        <end position="910"/>
    </location>
</feature>
<feature type="signal peptide" evidence="2">
    <location>
        <begin position="1"/>
        <end position="20"/>
    </location>
</feature>
<evidence type="ECO:0000256" key="1">
    <source>
        <dbReference type="SAM" id="MobiDB-lite"/>
    </source>
</evidence>
<dbReference type="Pfam" id="PF01822">
    <property type="entry name" value="WSC"/>
    <property type="match status" value="1"/>
</dbReference>
<reference evidence="4" key="1">
    <citation type="submission" date="2021-04" db="EMBL/GenBank/DDBJ databases">
        <title>First draft genome resource for Brassicaceae pathogens Fusarium oxysporum f. sp. raphani and Fusarium oxysporum f. sp. rapae.</title>
        <authorList>
            <person name="Asai S."/>
        </authorList>
    </citation>
    <scope>NUCLEOTIDE SEQUENCE</scope>
    <source>
        <strain evidence="4">Tf1208</strain>
    </source>
</reference>
<name>A0A8J5NXE3_FUSOX</name>
<gene>
    <name evidence="4" type="ORF">Forpe1208_v008342</name>
</gene>
<accession>A0A8J5NXE3</accession>
<evidence type="ECO:0000313" key="5">
    <source>
        <dbReference type="Proteomes" id="UP000694050"/>
    </source>
</evidence>
<feature type="chain" id="PRO_5035166978" description="WSC domain-containing protein" evidence="2">
    <location>
        <begin position="21"/>
        <end position="942"/>
    </location>
</feature>
<evidence type="ECO:0000256" key="2">
    <source>
        <dbReference type="SAM" id="SignalP"/>
    </source>
</evidence>
<protein>
    <recommendedName>
        <fullName evidence="3">WSC domain-containing protein</fullName>
    </recommendedName>
</protein>
<dbReference type="AlphaFoldDB" id="A0A8J5NXE3"/>
<feature type="compositionally biased region" description="Polar residues" evidence="1">
    <location>
        <begin position="358"/>
        <end position="375"/>
    </location>
</feature>
<feature type="region of interest" description="Disordered" evidence="1">
    <location>
        <begin position="262"/>
        <end position="497"/>
    </location>
</feature>